<proteinExistence type="predicted"/>
<evidence type="ECO:0000313" key="1">
    <source>
        <dbReference type="EMBL" id="KAK8063785.1"/>
    </source>
</evidence>
<reference evidence="1 2" key="1">
    <citation type="submission" date="2023-01" db="EMBL/GenBank/DDBJ databases">
        <title>Analysis of 21 Apiospora genomes using comparative genomics revels a genus with tremendous synthesis potential of carbohydrate active enzymes and secondary metabolites.</title>
        <authorList>
            <person name="Sorensen T."/>
        </authorList>
    </citation>
    <scope>NUCLEOTIDE SEQUENCE [LARGE SCALE GENOMIC DNA]</scope>
    <source>
        <strain evidence="1 2">CBS 83171</strain>
    </source>
</reference>
<accession>A0ABR1V0F5</accession>
<dbReference type="EMBL" id="JAQQWM010000005">
    <property type="protein sequence ID" value="KAK8063785.1"/>
    <property type="molecule type" value="Genomic_DNA"/>
</dbReference>
<keyword evidence="2" id="KW-1185">Reference proteome</keyword>
<name>A0ABR1V0F5_9PEZI</name>
<organism evidence="1 2">
    <name type="scientific">Apiospora saccharicola</name>
    <dbReference type="NCBI Taxonomy" id="335842"/>
    <lineage>
        <taxon>Eukaryota</taxon>
        <taxon>Fungi</taxon>
        <taxon>Dikarya</taxon>
        <taxon>Ascomycota</taxon>
        <taxon>Pezizomycotina</taxon>
        <taxon>Sordariomycetes</taxon>
        <taxon>Xylariomycetidae</taxon>
        <taxon>Amphisphaeriales</taxon>
        <taxon>Apiosporaceae</taxon>
        <taxon>Apiospora</taxon>
    </lineage>
</organism>
<dbReference type="Proteomes" id="UP001446871">
    <property type="component" value="Unassembled WGS sequence"/>
</dbReference>
<sequence length="111" mass="11945">MIRRLEFCARRGGSGGKASALAAVKRASPFELPAPVSSAAPAAPALRRRDLTLPGGSHWILTGLTLPYPGQSTPDVMHLLHAGWVKSQTRHRLRHSQQCRLGEGSDDSVIK</sequence>
<protein>
    <submittedName>
        <fullName evidence="1">Uncharacterized protein</fullName>
    </submittedName>
</protein>
<gene>
    <name evidence="1" type="ORF">PG996_008437</name>
</gene>
<comment type="caution">
    <text evidence="1">The sequence shown here is derived from an EMBL/GenBank/DDBJ whole genome shotgun (WGS) entry which is preliminary data.</text>
</comment>
<evidence type="ECO:0000313" key="2">
    <source>
        <dbReference type="Proteomes" id="UP001446871"/>
    </source>
</evidence>